<dbReference type="RefSeq" id="WP_078527924.1">
    <property type="nucleotide sequence ID" value="NZ_CP019875.1"/>
</dbReference>
<comment type="subcellular location">
    <subcellularLocation>
        <location evidence="6">Cell membrane</location>
        <topology evidence="6">Multi-pass membrane protein</topology>
    </subcellularLocation>
    <subcellularLocation>
        <location evidence="1">Membrane</location>
        <topology evidence="1">Multi-pass membrane protein</topology>
    </subcellularLocation>
</comment>
<feature type="transmembrane region" description="Helical" evidence="7">
    <location>
        <begin position="259"/>
        <end position="278"/>
    </location>
</feature>
<evidence type="ECO:0000256" key="3">
    <source>
        <dbReference type="ARBA" id="ARBA00022692"/>
    </source>
</evidence>
<dbReference type="GO" id="GO:0010043">
    <property type="term" value="P:response to zinc ion"/>
    <property type="evidence" value="ECO:0007669"/>
    <property type="project" value="TreeGrafter"/>
</dbReference>
<evidence type="ECO:0000256" key="4">
    <source>
        <dbReference type="ARBA" id="ARBA00022989"/>
    </source>
</evidence>
<keyword evidence="4 7" id="KW-1133">Transmembrane helix</keyword>
<dbReference type="Gene3D" id="1.10.3470.10">
    <property type="entry name" value="ABC transporter involved in vitamin B12 uptake, BtuC"/>
    <property type="match status" value="1"/>
</dbReference>
<evidence type="ECO:0000256" key="2">
    <source>
        <dbReference type="ARBA" id="ARBA00008034"/>
    </source>
</evidence>
<keyword evidence="5 7" id="KW-0472">Membrane</keyword>
<evidence type="ECO:0000256" key="1">
    <source>
        <dbReference type="ARBA" id="ARBA00004141"/>
    </source>
</evidence>
<keyword evidence="6" id="KW-0813">Transport</keyword>
<dbReference type="Pfam" id="PF00950">
    <property type="entry name" value="ABC-3"/>
    <property type="match status" value="1"/>
</dbReference>
<dbReference type="Proteomes" id="UP000247512">
    <property type="component" value="Unassembled WGS sequence"/>
</dbReference>
<dbReference type="GO" id="GO:0043190">
    <property type="term" value="C:ATP-binding cassette (ABC) transporter complex"/>
    <property type="evidence" value="ECO:0007669"/>
    <property type="project" value="InterPro"/>
</dbReference>
<dbReference type="GO" id="GO:0055085">
    <property type="term" value="P:transmembrane transport"/>
    <property type="evidence" value="ECO:0007669"/>
    <property type="project" value="InterPro"/>
</dbReference>
<evidence type="ECO:0000256" key="6">
    <source>
        <dbReference type="RuleBase" id="RU003943"/>
    </source>
</evidence>
<dbReference type="PANTHER" id="PTHR30477:SF13">
    <property type="entry name" value="IRON TRANSPORT SYSTEM MEMBRANE PROTEIN HI_0360-RELATED"/>
    <property type="match status" value="1"/>
</dbReference>
<evidence type="ECO:0000313" key="9">
    <source>
        <dbReference type="EMBL" id="PYD66250.1"/>
    </source>
</evidence>
<proteinExistence type="inferred from homology"/>
<dbReference type="EMBL" id="CP019875">
    <property type="protein sequence ID" value="AQU89016.1"/>
    <property type="molecule type" value="Genomic_DNA"/>
</dbReference>
<evidence type="ECO:0000256" key="7">
    <source>
        <dbReference type="SAM" id="Phobius"/>
    </source>
</evidence>
<dbReference type="OrthoDB" id="9804300at2"/>
<dbReference type="KEGG" id="kna:B0W47_10405"/>
<dbReference type="EMBL" id="NIRT01000014">
    <property type="protein sequence ID" value="PYD66250.1"/>
    <property type="molecule type" value="Genomic_DNA"/>
</dbReference>
<gene>
    <name evidence="8" type="ORF">B0W47_10405</name>
    <name evidence="9" type="ORF">CDI09_09455</name>
</gene>
<feature type="transmembrane region" description="Helical" evidence="7">
    <location>
        <begin position="20"/>
        <end position="38"/>
    </location>
</feature>
<evidence type="ECO:0000256" key="5">
    <source>
        <dbReference type="ARBA" id="ARBA00023136"/>
    </source>
</evidence>
<feature type="transmembrane region" description="Helical" evidence="7">
    <location>
        <begin position="226"/>
        <end position="247"/>
    </location>
</feature>
<feature type="transmembrane region" description="Helical" evidence="7">
    <location>
        <begin position="182"/>
        <end position="206"/>
    </location>
</feature>
<evidence type="ECO:0000313" key="10">
    <source>
        <dbReference type="Proteomes" id="UP000189683"/>
    </source>
</evidence>
<feature type="transmembrane region" description="Helical" evidence="7">
    <location>
        <begin position="70"/>
        <end position="91"/>
    </location>
</feature>
<sequence length="291" mass="30287">MSILAGLWEPFATFGFMRRALVASITLGMGAGPVGVLLQLRRMSLIGDAMSHAILPGAAIGFLAAGGLSLTAMGLGGIAAGLGVALLAGLVSRRTHLAEDASFASFYLTSLALGVLIVSARGSNIDLLHVLFGTILAIDGPALYLMAGITTLSLFLLSFIWRPLVMECVDPGFMRMTGSRGALYHMVFLFLVVINLVAGFEALGTLMSVGMMMVPAATARLWTRRLVPMMALSAMVGMLAGFTGLLVSYHFRLAAGPCIILTCSAAYLFSLIASPVGIRAGGGGSSPFRSH</sequence>
<dbReference type="AlphaFoldDB" id="A0A9N7CTM6"/>
<organism evidence="8 10">
    <name type="scientific">Komagataeibacter nataicola</name>
    <dbReference type="NCBI Taxonomy" id="265960"/>
    <lineage>
        <taxon>Bacteria</taxon>
        <taxon>Pseudomonadati</taxon>
        <taxon>Pseudomonadota</taxon>
        <taxon>Alphaproteobacteria</taxon>
        <taxon>Acetobacterales</taxon>
        <taxon>Acetobacteraceae</taxon>
        <taxon>Komagataeibacter</taxon>
    </lineage>
</organism>
<feature type="transmembrane region" description="Helical" evidence="7">
    <location>
        <begin position="103"/>
        <end position="122"/>
    </location>
</feature>
<feature type="transmembrane region" description="Helical" evidence="7">
    <location>
        <begin position="142"/>
        <end position="161"/>
    </location>
</feature>
<evidence type="ECO:0000313" key="11">
    <source>
        <dbReference type="Proteomes" id="UP000247512"/>
    </source>
</evidence>
<comment type="similarity">
    <text evidence="2 6">Belongs to the ABC-3 integral membrane protein family.</text>
</comment>
<keyword evidence="11" id="KW-1185">Reference proteome</keyword>
<dbReference type="InterPro" id="IPR037294">
    <property type="entry name" value="ABC_BtuC-like"/>
</dbReference>
<evidence type="ECO:0000313" key="8">
    <source>
        <dbReference type="EMBL" id="AQU89016.1"/>
    </source>
</evidence>
<reference evidence="9 11" key="3">
    <citation type="submission" date="2017-06" db="EMBL/GenBank/DDBJ databases">
        <title>A draft genome sequence of Komagataeibacter nataicola LMG 1536.</title>
        <authorList>
            <person name="Skraban J."/>
            <person name="Cleenwerck I."/>
            <person name="Vandamme P."/>
            <person name="Trcek J."/>
        </authorList>
    </citation>
    <scope>NUCLEOTIDE SEQUENCE [LARGE SCALE GENOMIC DNA]</scope>
    <source>
        <strain evidence="9 11">LMG 1536</strain>
    </source>
</reference>
<dbReference type="SUPFAM" id="SSF81345">
    <property type="entry name" value="ABC transporter involved in vitamin B12 uptake, BtuC"/>
    <property type="match status" value="1"/>
</dbReference>
<protein>
    <submittedName>
        <fullName evidence="8">Zinc ABC transporter permease</fullName>
    </submittedName>
</protein>
<reference evidence="8" key="2">
    <citation type="submission" date="2017-02" db="EMBL/GenBank/DDBJ databases">
        <authorList>
            <person name="Zhang H."/>
        </authorList>
    </citation>
    <scope>NUCLEOTIDE SEQUENCE</scope>
    <source>
        <strain evidence="8">RZS01</strain>
    </source>
</reference>
<keyword evidence="3 6" id="KW-0812">Transmembrane</keyword>
<accession>A0A9N7CTM6</accession>
<reference evidence="10" key="1">
    <citation type="submission" date="2017-02" db="EMBL/GenBank/DDBJ databases">
        <title>zhang.</title>
        <authorList>
            <person name="Zhang H."/>
        </authorList>
    </citation>
    <scope>NUCLEOTIDE SEQUENCE [LARGE SCALE GENOMIC DNA]</scope>
    <source>
        <strain evidence="10">RZS01</strain>
    </source>
</reference>
<dbReference type="InterPro" id="IPR001626">
    <property type="entry name" value="ABC_TroCD"/>
</dbReference>
<dbReference type="PANTHER" id="PTHR30477">
    <property type="entry name" value="ABC-TRANSPORTER METAL-BINDING PROTEIN"/>
    <property type="match status" value="1"/>
</dbReference>
<name>A0A9N7CTM6_9PROT</name>
<dbReference type="Proteomes" id="UP000189683">
    <property type="component" value="Chromosome"/>
</dbReference>
<feature type="transmembrane region" description="Helical" evidence="7">
    <location>
        <begin position="45"/>
        <end position="64"/>
    </location>
</feature>